<name>A0ABT1MQQ6_9RHOB</name>
<dbReference type="InterPro" id="IPR001789">
    <property type="entry name" value="Sig_transdc_resp-reg_receiver"/>
</dbReference>
<dbReference type="Pfam" id="PF00072">
    <property type="entry name" value="Response_reg"/>
    <property type="match status" value="1"/>
</dbReference>
<protein>
    <submittedName>
        <fullName evidence="3">Response regulator</fullName>
    </submittedName>
</protein>
<dbReference type="EMBL" id="JAKZEU010000002">
    <property type="protein sequence ID" value="MCQ0970464.1"/>
    <property type="molecule type" value="Genomic_DNA"/>
</dbReference>
<dbReference type="PROSITE" id="PS50110">
    <property type="entry name" value="RESPONSE_REGULATORY"/>
    <property type="match status" value="1"/>
</dbReference>
<sequence>MTEPSLTGRSVLVVENEYLIAVALQLALEERGATVVGPAPSVESALNLIDDHPELDAAILDINLDGTTAFPVADRLCEKRCRLVFMTGYDAVAIPARFQSHTRLEKPVDAAAVAGLIATEIAS</sequence>
<dbReference type="SUPFAM" id="SSF52172">
    <property type="entry name" value="CheY-like"/>
    <property type="match status" value="1"/>
</dbReference>
<keyword evidence="1" id="KW-0597">Phosphoprotein</keyword>
<accession>A0ABT1MQQ6</accession>
<dbReference type="SMART" id="SM00448">
    <property type="entry name" value="REC"/>
    <property type="match status" value="1"/>
</dbReference>
<evidence type="ECO:0000256" key="1">
    <source>
        <dbReference type="PROSITE-ProRule" id="PRU00169"/>
    </source>
</evidence>
<gene>
    <name evidence="3" type="ORF">MLD63_08520</name>
</gene>
<dbReference type="InterPro" id="IPR011006">
    <property type="entry name" value="CheY-like_superfamily"/>
</dbReference>
<keyword evidence="4" id="KW-1185">Reference proteome</keyword>
<proteinExistence type="predicted"/>
<evidence type="ECO:0000259" key="2">
    <source>
        <dbReference type="PROSITE" id="PS50110"/>
    </source>
</evidence>
<feature type="domain" description="Response regulatory" evidence="2">
    <location>
        <begin position="10"/>
        <end position="121"/>
    </location>
</feature>
<dbReference type="Gene3D" id="3.40.50.2300">
    <property type="match status" value="1"/>
</dbReference>
<feature type="modified residue" description="4-aspartylphosphate" evidence="1">
    <location>
        <position position="61"/>
    </location>
</feature>
<comment type="caution">
    <text evidence="3">The sequence shown here is derived from an EMBL/GenBank/DDBJ whole genome shotgun (WGS) entry which is preliminary data.</text>
</comment>
<dbReference type="RefSeq" id="WP_255329436.1">
    <property type="nucleotide sequence ID" value="NZ_JAKZEU010000002.1"/>
</dbReference>
<reference evidence="3 4" key="1">
    <citation type="submission" date="2022-03" db="EMBL/GenBank/DDBJ databases">
        <authorList>
            <person name="He Y."/>
        </authorList>
    </citation>
    <scope>NUCLEOTIDE SEQUENCE [LARGE SCALE GENOMIC DNA]</scope>
    <source>
        <strain evidence="3 4">TK19116</strain>
    </source>
</reference>
<evidence type="ECO:0000313" key="3">
    <source>
        <dbReference type="EMBL" id="MCQ0970464.1"/>
    </source>
</evidence>
<evidence type="ECO:0000313" key="4">
    <source>
        <dbReference type="Proteomes" id="UP001203945"/>
    </source>
</evidence>
<organism evidence="3 4">
    <name type="scientific">Paracoccus albicereus</name>
    <dbReference type="NCBI Taxonomy" id="2922394"/>
    <lineage>
        <taxon>Bacteria</taxon>
        <taxon>Pseudomonadati</taxon>
        <taxon>Pseudomonadota</taxon>
        <taxon>Alphaproteobacteria</taxon>
        <taxon>Rhodobacterales</taxon>
        <taxon>Paracoccaceae</taxon>
        <taxon>Paracoccus</taxon>
    </lineage>
</organism>
<dbReference type="Proteomes" id="UP001203945">
    <property type="component" value="Unassembled WGS sequence"/>
</dbReference>